<organism evidence="1 2">
    <name type="scientific">Ameca splendens</name>
    <dbReference type="NCBI Taxonomy" id="208324"/>
    <lineage>
        <taxon>Eukaryota</taxon>
        <taxon>Metazoa</taxon>
        <taxon>Chordata</taxon>
        <taxon>Craniata</taxon>
        <taxon>Vertebrata</taxon>
        <taxon>Euteleostomi</taxon>
        <taxon>Actinopterygii</taxon>
        <taxon>Neopterygii</taxon>
        <taxon>Teleostei</taxon>
        <taxon>Neoteleostei</taxon>
        <taxon>Acanthomorphata</taxon>
        <taxon>Ovalentaria</taxon>
        <taxon>Atherinomorphae</taxon>
        <taxon>Cyprinodontiformes</taxon>
        <taxon>Goodeidae</taxon>
        <taxon>Ameca</taxon>
    </lineage>
</organism>
<comment type="caution">
    <text evidence="1">The sequence shown here is derived from an EMBL/GenBank/DDBJ whole genome shotgun (WGS) entry which is preliminary data.</text>
</comment>
<keyword evidence="2" id="KW-1185">Reference proteome</keyword>
<dbReference type="EMBL" id="JAHRIP010003043">
    <property type="protein sequence ID" value="MEQ2281214.1"/>
    <property type="molecule type" value="Genomic_DNA"/>
</dbReference>
<accession>A0ABV0XIB8</accession>
<dbReference type="Proteomes" id="UP001469553">
    <property type="component" value="Unassembled WGS sequence"/>
</dbReference>
<evidence type="ECO:0000313" key="2">
    <source>
        <dbReference type="Proteomes" id="UP001469553"/>
    </source>
</evidence>
<name>A0ABV0XIB8_9TELE</name>
<protein>
    <submittedName>
        <fullName evidence="1">Uncharacterized protein</fullName>
    </submittedName>
</protein>
<gene>
    <name evidence="1" type="ORF">AMECASPLE_028050</name>
</gene>
<reference evidence="1 2" key="1">
    <citation type="submission" date="2021-06" db="EMBL/GenBank/DDBJ databases">
        <authorList>
            <person name="Palmer J.M."/>
        </authorList>
    </citation>
    <scope>NUCLEOTIDE SEQUENCE [LARGE SCALE GENOMIC DNA]</scope>
    <source>
        <strain evidence="1 2">AS_MEX2019</strain>
        <tissue evidence="1">Muscle</tissue>
    </source>
</reference>
<proteinExistence type="predicted"/>
<sequence length="106" mass="12746">MYTHRHIRSVLEAENTMYPQTRRSKSVWAHTEQHQQTKPDTTCQGEPLRFSLFYYKTLFDFGLVVRYKITQETRLSARKNMFSLMTPGANHHHKLRRDKIKNIHDI</sequence>
<evidence type="ECO:0000313" key="1">
    <source>
        <dbReference type="EMBL" id="MEQ2281214.1"/>
    </source>
</evidence>